<gene>
    <name evidence="10" type="ORF">P691DRAFT_811144</name>
</gene>
<keyword evidence="4" id="KW-0396">Initiation factor</keyword>
<dbReference type="AlphaFoldDB" id="A0A9P5XIF6"/>
<evidence type="ECO:0000256" key="3">
    <source>
        <dbReference type="ARBA" id="ARBA00022490"/>
    </source>
</evidence>
<dbReference type="GO" id="GO:0003729">
    <property type="term" value="F:mRNA binding"/>
    <property type="evidence" value="ECO:0007669"/>
    <property type="project" value="TreeGrafter"/>
</dbReference>
<feature type="region of interest" description="Disordered" evidence="8">
    <location>
        <begin position="150"/>
        <end position="276"/>
    </location>
</feature>
<dbReference type="SUPFAM" id="SSF48371">
    <property type="entry name" value="ARM repeat"/>
    <property type="match status" value="2"/>
</dbReference>
<dbReference type="Gene3D" id="1.25.40.180">
    <property type="match status" value="2"/>
</dbReference>
<dbReference type="InterPro" id="IPR003890">
    <property type="entry name" value="MIF4G-like_typ-3"/>
</dbReference>
<keyword evidence="6" id="KW-0694">RNA-binding</keyword>
<dbReference type="InterPro" id="IPR003891">
    <property type="entry name" value="Initiation_fac_eIF4g_MI"/>
</dbReference>
<dbReference type="GO" id="GO:0010494">
    <property type="term" value="C:cytoplasmic stress granule"/>
    <property type="evidence" value="ECO:0007669"/>
    <property type="project" value="UniProtKB-ARBA"/>
</dbReference>
<dbReference type="Pfam" id="PF02847">
    <property type="entry name" value="MA3"/>
    <property type="match status" value="1"/>
</dbReference>
<dbReference type="OrthoDB" id="514777at2759"/>
<feature type="compositionally biased region" description="Polar residues" evidence="8">
    <location>
        <begin position="57"/>
        <end position="68"/>
    </location>
</feature>
<comment type="subcellular location">
    <subcellularLocation>
        <location evidence="1">Cytoplasm</location>
    </subcellularLocation>
</comment>
<dbReference type="Pfam" id="PF02854">
    <property type="entry name" value="MIF4G"/>
    <property type="match status" value="1"/>
</dbReference>
<comment type="similarity">
    <text evidence="2">Belongs to the eukaryotic initiation factor 4G family.</text>
</comment>
<dbReference type="PANTHER" id="PTHR23253">
    <property type="entry name" value="EUKARYOTIC TRANSLATION INITIATION FACTOR 4 GAMMA"/>
    <property type="match status" value="1"/>
</dbReference>
<evidence type="ECO:0000256" key="2">
    <source>
        <dbReference type="ARBA" id="ARBA00005775"/>
    </source>
</evidence>
<evidence type="ECO:0000256" key="8">
    <source>
        <dbReference type="SAM" id="MobiDB-lite"/>
    </source>
</evidence>
<evidence type="ECO:0000256" key="4">
    <source>
        <dbReference type="ARBA" id="ARBA00022540"/>
    </source>
</evidence>
<dbReference type="GO" id="GO:0003743">
    <property type="term" value="F:translation initiation factor activity"/>
    <property type="evidence" value="ECO:0007669"/>
    <property type="project" value="UniProtKB-KW"/>
</dbReference>
<dbReference type="SMART" id="SM00543">
    <property type="entry name" value="MIF4G"/>
    <property type="match status" value="1"/>
</dbReference>
<evidence type="ECO:0000256" key="5">
    <source>
        <dbReference type="ARBA" id="ARBA00022553"/>
    </source>
</evidence>
<name>A0A9P5XIF6_9AGAR</name>
<feature type="region of interest" description="Disordered" evidence="8">
    <location>
        <begin position="623"/>
        <end position="684"/>
    </location>
</feature>
<evidence type="ECO:0000256" key="6">
    <source>
        <dbReference type="ARBA" id="ARBA00022884"/>
    </source>
</evidence>
<proteinExistence type="inferred from homology"/>
<dbReference type="FunFam" id="1.25.40.180:FF:000020">
    <property type="entry name" value="Eukaryotic translation initiation factor subunit"/>
    <property type="match status" value="1"/>
</dbReference>
<keyword evidence="5" id="KW-0597">Phosphoprotein</keyword>
<evidence type="ECO:0000259" key="9">
    <source>
        <dbReference type="PROSITE" id="PS51366"/>
    </source>
</evidence>
<evidence type="ECO:0000256" key="1">
    <source>
        <dbReference type="ARBA" id="ARBA00004496"/>
    </source>
</evidence>
<feature type="compositionally biased region" description="Basic and acidic residues" evidence="8">
    <location>
        <begin position="198"/>
        <end position="225"/>
    </location>
</feature>
<keyword evidence="3" id="KW-0963">Cytoplasm</keyword>
<feature type="region of interest" description="Disordered" evidence="8">
    <location>
        <begin position="1"/>
        <end position="133"/>
    </location>
</feature>
<comment type="caution">
    <text evidence="10">The sequence shown here is derived from an EMBL/GenBank/DDBJ whole genome shotgun (WGS) entry which is preliminary data.</text>
</comment>
<protein>
    <submittedName>
        <fullName evidence="10">ARM repeat-containing protein</fullName>
    </submittedName>
</protein>
<dbReference type="Proteomes" id="UP000807342">
    <property type="component" value="Unassembled WGS sequence"/>
</dbReference>
<organism evidence="10 11">
    <name type="scientific">Macrolepiota fuliginosa MF-IS2</name>
    <dbReference type="NCBI Taxonomy" id="1400762"/>
    <lineage>
        <taxon>Eukaryota</taxon>
        <taxon>Fungi</taxon>
        <taxon>Dikarya</taxon>
        <taxon>Basidiomycota</taxon>
        <taxon>Agaricomycotina</taxon>
        <taxon>Agaricomycetes</taxon>
        <taxon>Agaricomycetidae</taxon>
        <taxon>Agaricales</taxon>
        <taxon>Agaricineae</taxon>
        <taxon>Agaricaceae</taxon>
        <taxon>Macrolepiota</taxon>
    </lineage>
</organism>
<accession>A0A9P5XIF6</accession>
<feature type="domain" description="MI" evidence="9">
    <location>
        <begin position="681"/>
        <end position="802"/>
    </location>
</feature>
<keyword evidence="7" id="KW-0648">Protein biosynthesis</keyword>
<feature type="compositionally biased region" description="Polar residues" evidence="8">
    <location>
        <begin position="177"/>
        <end position="195"/>
    </location>
</feature>
<feature type="compositionally biased region" description="Polar residues" evidence="8">
    <location>
        <begin position="20"/>
        <end position="41"/>
    </location>
</feature>
<dbReference type="EMBL" id="MU151112">
    <property type="protein sequence ID" value="KAF9450125.1"/>
    <property type="molecule type" value="Genomic_DNA"/>
</dbReference>
<feature type="compositionally biased region" description="Basic and acidic residues" evidence="8">
    <location>
        <begin position="236"/>
        <end position="276"/>
    </location>
</feature>
<dbReference type="PROSITE" id="PS51366">
    <property type="entry name" value="MI"/>
    <property type="match status" value="1"/>
</dbReference>
<dbReference type="PANTHER" id="PTHR23253:SF9">
    <property type="entry name" value="EUKARYOTIC TRANSLATION INITIATION FACTOR 4 GAMMA 2"/>
    <property type="match status" value="1"/>
</dbReference>
<dbReference type="GO" id="GO:0016281">
    <property type="term" value="C:eukaryotic translation initiation factor 4F complex"/>
    <property type="evidence" value="ECO:0007669"/>
    <property type="project" value="TreeGrafter"/>
</dbReference>
<keyword evidence="11" id="KW-1185">Reference proteome</keyword>
<evidence type="ECO:0000313" key="10">
    <source>
        <dbReference type="EMBL" id="KAF9450125.1"/>
    </source>
</evidence>
<feature type="compositionally biased region" description="Low complexity" evidence="8">
    <location>
        <begin position="80"/>
        <end position="99"/>
    </location>
</feature>
<feature type="compositionally biased region" description="Basic residues" evidence="8">
    <location>
        <begin position="226"/>
        <end position="235"/>
    </location>
</feature>
<evidence type="ECO:0000256" key="7">
    <source>
        <dbReference type="ARBA" id="ARBA00022917"/>
    </source>
</evidence>
<reference evidence="10" key="1">
    <citation type="submission" date="2020-11" db="EMBL/GenBank/DDBJ databases">
        <authorList>
            <consortium name="DOE Joint Genome Institute"/>
            <person name="Ahrendt S."/>
            <person name="Riley R."/>
            <person name="Andreopoulos W."/>
            <person name="Labutti K."/>
            <person name="Pangilinan J."/>
            <person name="Ruiz-Duenas F.J."/>
            <person name="Barrasa J.M."/>
            <person name="Sanchez-Garcia M."/>
            <person name="Camarero S."/>
            <person name="Miyauchi S."/>
            <person name="Serrano A."/>
            <person name="Linde D."/>
            <person name="Babiker R."/>
            <person name="Drula E."/>
            <person name="Ayuso-Fernandez I."/>
            <person name="Pacheco R."/>
            <person name="Padilla G."/>
            <person name="Ferreira P."/>
            <person name="Barriuso J."/>
            <person name="Kellner H."/>
            <person name="Castanera R."/>
            <person name="Alfaro M."/>
            <person name="Ramirez L."/>
            <person name="Pisabarro A.G."/>
            <person name="Kuo A."/>
            <person name="Tritt A."/>
            <person name="Lipzen A."/>
            <person name="He G."/>
            <person name="Yan M."/>
            <person name="Ng V."/>
            <person name="Cullen D."/>
            <person name="Martin F."/>
            <person name="Rosso M.-N."/>
            <person name="Henrissat B."/>
            <person name="Hibbett D."/>
            <person name="Martinez A.T."/>
            <person name="Grigoriev I.V."/>
        </authorList>
    </citation>
    <scope>NUCLEOTIDE SEQUENCE</scope>
    <source>
        <strain evidence="10">MF-IS2</strain>
    </source>
</reference>
<dbReference type="InterPro" id="IPR016024">
    <property type="entry name" value="ARM-type_fold"/>
</dbReference>
<sequence>MPEKANGPEVNAENPKPVSSPLTNDTSTNGPKQARATSQLIKNVDEEDPVVLPHSISKPSTAQLSKNPSIPRPSAWSRGPPQSSNSPSHSQLPTPTTPTVQTHSRRRRAFSGVSIKDGGSVSRDNVPASEQGAAMTFGSIDDISASISLSPAVAPPTKSDSVESFDTIEADSHVNEKSNGPMSNYQQSSPGTPNRRSVRLETPEQRNQRLAEEERARTENCEEPKKKKKKKKKKVPEHEQKEFEEKERTEGEELKRKEEKEKERIRKEEEEKERIRKEAEAIDVAPPELVDREVRGLLNELTIERFDPVSDQIIKWANKSKDEKDGRTLIQVIRLVLEKATDEASWSEMYARLCRKMVEQISNEVQDDWIRTPEGKPIAGGQLFRRYLLNKCQEDFERGWAADKVTIGVTKAATGGGDKEVMLHPEEHHTTQKAKRRGLGLVKLIGELFKLQMLTERIMHECVKKLLGDVNSPEEEEIEGLCQLLTTVGSLLDTQKARAHVDVYFMRMKELAKSSKVGPRTQSMLQDTIKLRERGWVTGNRTTREEEHLRWQINISPGGSQDGGNAAWHPSKAVGLSNFGKIGRKAGPPTMFGPGSVFAGGKAVNRRESLSQTGSSSNMFSMLQGAESEADRASEAQPTRKRLALLPRSKPVEQTDTQQQESSEDEEASTPAATAEMSDEAADKKIKEDSKEFFGVRNLDEAEVYFTALPAQHHYKLVDKLVSTAVESKEGDALLVSDLFARAVSKRLCGPASFEEGFTPVAEIIDDIAIDAPKALTLFATMIKGAGFDEERRSRLASKSMDGGKLLVLLS</sequence>
<evidence type="ECO:0000313" key="11">
    <source>
        <dbReference type="Proteomes" id="UP000807342"/>
    </source>
</evidence>